<dbReference type="EMBL" id="UZWE01000068">
    <property type="protein sequence ID" value="VDS10595.1"/>
    <property type="molecule type" value="Genomic_DNA"/>
</dbReference>
<dbReference type="Pfam" id="PF13304">
    <property type="entry name" value="AAA_21"/>
    <property type="match status" value="1"/>
</dbReference>
<name>A0A3S5D4B4_9RHOB</name>
<organism evidence="3 4">
    <name type="scientific">Paracoccus haematequi</name>
    <dbReference type="NCBI Taxonomy" id="2491866"/>
    <lineage>
        <taxon>Bacteria</taxon>
        <taxon>Pseudomonadati</taxon>
        <taxon>Pseudomonadota</taxon>
        <taxon>Alphaproteobacteria</taxon>
        <taxon>Rhodobacterales</taxon>
        <taxon>Paracoccaceae</taxon>
        <taxon>Paracoccus</taxon>
    </lineage>
</organism>
<gene>
    <name evidence="3" type="ORF">PARHAE_03811</name>
</gene>
<dbReference type="CDD" id="cd00267">
    <property type="entry name" value="ABC_ATPase"/>
    <property type="match status" value="1"/>
</dbReference>
<dbReference type="InterPro" id="IPR051396">
    <property type="entry name" value="Bact_Antivir_Def_Nuclease"/>
</dbReference>
<dbReference type="GO" id="GO:0005524">
    <property type="term" value="F:ATP binding"/>
    <property type="evidence" value="ECO:0007669"/>
    <property type="project" value="InterPro"/>
</dbReference>
<sequence length="455" mass="52525">MLEEDDGYLNDLTLKKIEVRGFRGTDRVIEIDLKRDANFLIGRNGTGKTTLINLISDTLACRYSNMMSSPFEEIKITFQHSDNRYKPFLTAKKNYDEDGDLIEVIYEFTDFKTKGPSFSYPIKSRYYRQGEDMARSMTQRRIRNELSKRFKLTWLALNRSVGLNKPSSEKSNDLDDRLEHSLQRLGTYFTTLDSLFAQELQKFQQEWFMSLLVSSRRANVIQQVARLNIQEEDKQIREMLRGIGISDAQFSGKVDRHITTATKIAANGYRPPTDEVMGYIADLSDIARLHHWVEQWQELQDRKVAIYRPREKFLAIASSMLFRKRLDVDAGNRVFVRTGKAPTTTTKAKQKTVAQLRREAVAGRLTYIDEVALSDLSSGEKQLLIFLSETVLQLGEPHVFIADEPELSLHIEWQEKLVPVLLELNPKAQILFATHSPDIVNTYQNNVFSMEKVAY</sequence>
<proteinExistence type="predicted"/>
<dbReference type="InterPro" id="IPR003959">
    <property type="entry name" value="ATPase_AAA_core"/>
</dbReference>
<dbReference type="PANTHER" id="PTHR43581:SF2">
    <property type="entry name" value="EXCINUCLEASE ATPASE SUBUNIT"/>
    <property type="match status" value="1"/>
</dbReference>
<reference evidence="3 4" key="1">
    <citation type="submission" date="2018-12" db="EMBL/GenBank/DDBJ databases">
        <authorList>
            <person name="Criscuolo A."/>
        </authorList>
    </citation>
    <scope>NUCLEOTIDE SEQUENCE [LARGE SCALE GENOMIC DNA]</scope>
    <source>
        <strain evidence="3">ACIP1116241</strain>
    </source>
</reference>
<dbReference type="InterPro" id="IPR038729">
    <property type="entry name" value="Rad50/SbcC_AAA"/>
</dbReference>
<dbReference type="PANTHER" id="PTHR43581">
    <property type="entry name" value="ATP/GTP PHOSPHATASE"/>
    <property type="match status" value="1"/>
</dbReference>
<dbReference type="Gene3D" id="3.40.50.300">
    <property type="entry name" value="P-loop containing nucleotide triphosphate hydrolases"/>
    <property type="match status" value="2"/>
</dbReference>
<evidence type="ECO:0000313" key="4">
    <source>
        <dbReference type="Proteomes" id="UP000270743"/>
    </source>
</evidence>
<dbReference type="SUPFAM" id="SSF52540">
    <property type="entry name" value="P-loop containing nucleoside triphosphate hydrolases"/>
    <property type="match status" value="1"/>
</dbReference>
<dbReference type="RefSeq" id="WP_164555320.1">
    <property type="nucleotide sequence ID" value="NZ_UZWE01000068.1"/>
</dbReference>
<feature type="domain" description="ATPase AAA-type core" evidence="1">
    <location>
        <begin position="369"/>
        <end position="440"/>
    </location>
</feature>
<dbReference type="Proteomes" id="UP000270743">
    <property type="component" value="Unassembled WGS sequence"/>
</dbReference>
<evidence type="ECO:0000259" key="1">
    <source>
        <dbReference type="Pfam" id="PF13304"/>
    </source>
</evidence>
<feature type="domain" description="Rad50/SbcC-type AAA" evidence="2">
    <location>
        <begin position="16"/>
        <end position="238"/>
    </location>
</feature>
<accession>A0A3S5D4B4</accession>
<dbReference type="InterPro" id="IPR027417">
    <property type="entry name" value="P-loop_NTPase"/>
</dbReference>
<dbReference type="GO" id="GO:0016887">
    <property type="term" value="F:ATP hydrolysis activity"/>
    <property type="evidence" value="ECO:0007669"/>
    <property type="project" value="InterPro"/>
</dbReference>
<dbReference type="Pfam" id="PF13476">
    <property type="entry name" value="AAA_23"/>
    <property type="match status" value="1"/>
</dbReference>
<keyword evidence="4" id="KW-1185">Reference proteome</keyword>
<evidence type="ECO:0000313" key="3">
    <source>
        <dbReference type="EMBL" id="VDS10595.1"/>
    </source>
</evidence>
<evidence type="ECO:0000259" key="2">
    <source>
        <dbReference type="Pfam" id="PF13476"/>
    </source>
</evidence>
<protein>
    <submittedName>
        <fullName evidence="3">Uncharacterized protein</fullName>
    </submittedName>
</protein>
<dbReference type="AlphaFoldDB" id="A0A3S5D4B4"/>